<dbReference type="Pfam" id="PF21263">
    <property type="entry name" value="Acyl-CoA-dh_C"/>
    <property type="match status" value="1"/>
</dbReference>
<dbReference type="InterPro" id="IPR009075">
    <property type="entry name" value="AcylCo_DH/oxidase_C"/>
</dbReference>
<dbReference type="PANTHER" id="PTHR43884:SF12">
    <property type="entry name" value="ISOVALERYL-COA DEHYDROGENASE, MITOCHONDRIAL-RELATED"/>
    <property type="match status" value="1"/>
</dbReference>
<evidence type="ECO:0000313" key="13">
    <source>
        <dbReference type="Proteomes" id="UP000240419"/>
    </source>
</evidence>
<evidence type="ECO:0000259" key="8">
    <source>
        <dbReference type="Pfam" id="PF00441"/>
    </source>
</evidence>
<dbReference type="FunFam" id="1.20.140.10:FF:000019">
    <property type="entry name" value="Acyl-CoA dehydrogenase"/>
    <property type="match status" value="1"/>
</dbReference>
<dbReference type="InterPro" id="IPR036250">
    <property type="entry name" value="AcylCo_DH-like_C"/>
</dbReference>
<evidence type="ECO:0000256" key="5">
    <source>
        <dbReference type="ARBA" id="ARBA00023002"/>
    </source>
</evidence>
<comment type="cofactor">
    <cofactor evidence="1 7">
        <name>FAD</name>
        <dbReference type="ChEBI" id="CHEBI:57692"/>
    </cofactor>
</comment>
<organism evidence="12 13">
    <name type="scientific">Brevibacillus fortis</name>
    <dbReference type="NCBI Taxonomy" id="2126352"/>
    <lineage>
        <taxon>Bacteria</taxon>
        <taxon>Bacillati</taxon>
        <taxon>Bacillota</taxon>
        <taxon>Bacilli</taxon>
        <taxon>Bacillales</taxon>
        <taxon>Paenibacillaceae</taxon>
        <taxon>Brevibacillus</taxon>
    </lineage>
</organism>
<feature type="domain" description="Acyl-CoA dehydrogenase-like C-terminal" evidence="11">
    <location>
        <begin position="459"/>
        <end position="537"/>
    </location>
</feature>
<dbReference type="InterPro" id="IPR013786">
    <property type="entry name" value="AcylCoA_DH/ox_N"/>
</dbReference>
<comment type="similarity">
    <text evidence="2 7">Belongs to the acyl-CoA dehydrogenase family.</text>
</comment>
<evidence type="ECO:0000256" key="2">
    <source>
        <dbReference type="ARBA" id="ARBA00009347"/>
    </source>
</evidence>
<feature type="domain" description="Acyl-CoA dehydrogenase/oxidase N-terminal" evidence="10">
    <location>
        <begin position="29"/>
        <end position="141"/>
    </location>
</feature>
<protein>
    <submittedName>
        <fullName evidence="12">Acyl-CoA dehydrogenase</fullName>
    </submittedName>
</protein>
<dbReference type="FunFam" id="1.10.540.10:FF:000001">
    <property type="entry name" value="Very long-chain-specific acyl-CoA dehydrogenase, mitochondrial"/>
    <property type="match status" value="1"/>
</dbReference>
<dbReference type="PANTHER" id="PTHR43884">
    <property type="entry name" value="ACYL-COA DEHYDROGENASE"/>
    <property type="match status" value="1"/>
</dbReference>
<accession>A0A2P7V8J5</accession>
<dbReference type="InterPro" id="IPR046373">
    <property type="entry name" value="Acyl-CoA_Oxase/DH_mid-dom_sf"/>
</dbReference>
<dbReference type="Proteomes" id="UP000240419">
    <property type="component" value="Unassembled WGS sequence"/>
</dbReference>
<reference evidence="12 13" key="1">
    <citation type="submission" date="2018-03" db="EMBL/GenBank/DDBJ databases">
        <title>Brevisbacillus phylogenomics.</title>
        <authorList>
            <person name="Dunlap C."/>
        </authorList>
    </citation>
    <scope>NUCLEOTIDE SEQUENCE [LARGE SCALE GENOMIC DNA]</scope>
    <source>
        <strain evidence="12 13">NRRL NRS-1210</strain>
    </source>
</reference>
<evidence type="ECO:0000259" key="11">
    <source>
        <dbReference type="Pfam" id="PF21263"/>
    </source>
</evidence>
<dbReference type="GO" id="GO:0050660">
    <property type="term" value="F:flavin adenine dinucleotide binding"/>
    <property type="evidence" value="ECO:0007669"/>
    <property type="project" value="InterPro"/>
</dbReference>
<dbReference type="Gene3D" id="2.40.110.10">
    <property type="entry name" value="Butyryl-CoA Dehydrogenase, subunit A, domain 2"/>
    <property type="match status" value="1"/>
</dbReference>
<dbReference type="InterPro" id="IPR049426">
    <property type="entry name" value="Acyl-CoA-dh-like_C"/>
</dbReference>
<evidence type="ECO:0000256" key="6">
    <source>
        <dbReference type="ARBA" id="ARBA00052546"/>
    </source>
</evidence>
<dbReference type="SUPFAM" id="SSF56645">
    <property type="entry name" value="Acyl-CoA dehydrogenase NM domain-like"/>
    <property type="match status" value="1"/>
</dbReference>
<evidence type="ECO:0000256" key="1">
    <source>
        <dbReference type="ARBA" id="ARBA00001974"/>
    </source>
</evidence>
<name>A0A2P7V8J5_9BACL</name>
<keyword evidence="5 7" id="KW-0560">Oxidoreductase</keyword>
<evidence type="ECO:0000259" key="9">
    <source>
        <dbReference type="Pfam" id="PF02770"/>
    </source>
</evidence>
<feature type="domain" description="Acyl-CoA dehydrogenase/oxidase C-terminal" evidence="8">
    <location>
        <begin position="251"/>
        <end position="410"/>
    </location>
</feature>
<evidence type="ECO:0000256" key="3">
    <source>
        <dbReference type="ARBA" id="ARBA00022630"/>
    </source>
</evidence>
<dbReference type="Pfam" id="PF02771">
    <property type="entry name" value="Acyl-CoA_dh_N"/>
    <property type="match status" value="1"/>
</dbReference>
<dbReference type="FunFam" id="2.40.110.10:FF:000001">
    <property type="entry name" value="Acyl-CoA dehydrogenase, mitochondrial"/>
    <property type="match status" value="1"/>
</dbReference>
<dbReference type="AlphaFoldDB" id="A0A2P7V8J5"/>
<gene>
    <name evidence="12" type="ORF">C7R93_12350</name>
</gene>
<evidence type="ECO:0000259" key="10">
    <source>
        <dbReference type="Pfam" id="PF02771"/>
    </source>
</evidence>
<dbReference type="InterPro" id="IPR037069">
    <property type="entry name" value="AcylCoA_DH/ox_N_sf"/>
</dbReference>
<feature type="domain" description="Acyl-CoA oxidase/dehydrogenase middle" evidence="9">
    <location>
        <begin position="145"/>
        <end position="237"/>
    </location>
</feature>
<evidence type="ECO:0000256" key="4">
    <source>
        <dbReference type="ARBA" id="ARBA00022827"/>
    </source>
</evidence>
<sequence length="571" mass="63858">MKQTELRWNQLFLLQTEEYLHLFTPEDFTDEEQLISKTTERFVKKEVVPQLPSIEQQNHEATCRLFEKAGELGLLGIEVPEAYGGLSLNKKVAGLVAEKMGFGGSFSVSFNIHAGVGTLPYVYFASEKQKCKYLPKLSSGEWIGAYALTESGAGSDALSAKTSAVRNEDGTEWLLNGEKQWITNAQVADVYVVFASTSMGMTAFIVERSFNGVSVGPEEKKMGIKGSSTATLILDQVRIPNDNVLGTAGVGHRVALNILNMARLKLAFSNIGAAKQALELAVNYGTERKQFRKELVEFTMIQEKIANMTTAIYGAESSAYRTAGALDDVIDSFATSDNWMEKIADYAMECAINKINSSEVLDAIVDEAVQIHGGYGYMQEYEVERLYRDARISRIFEGTNEINRLTVSKILVKKFIQQQPMMREPETVVHAGRNEAFIQLSKRMLYRSLDSITHSSLPIEDEQEYMRLLADIIKDIYVMESALLRTSKGIAKNGAESGEMKQLVTDVLCEEGYRRVEESAVSIISAAATDEQNRKQLLDEIRHLPAPLYTNLFVKKRTIAKEIIKRTHYFV</sequence>
<dbReference type="EMBL" id="PXZM01000018">
    <property type="protein sequence ID" value="PSJ95520.1"/>
    <property type="molecule type" value="Genomic_DNA"/>
</dbReference>
<dbReference type="OrthoDB" id="9802447at2"/>
<dbReference type="RefSeq" id="WP_106839087.1">
    <property type="nucleotide sequence ID" value="NZ_JBCNIW010000029.1"/>
</dbReference>
<dbReference type="Gene3D" id="1.10.540.10">
    <property type="entry name" value="Acyl-CoA dehydrogenase/oxidase, N-terminal domain"/>
    <property type="match status" value="1"/>
</dbReference>
<comment type="catalytic activity">
    <reaction evidence="6">
        <text>a 2,3-saturated acyl-CoA + A = a 2,3-dehydroacyl-CoA + AH2</text>
        <dbReference type="Rhea" id="RHEA:48608"/>
        <dbReference type="ChEBI" id="CHEBI:13193"/>
        <dbReference type="ChEBI" id="CHEBI:17499"/>
        <dbReference type="ChEBI" id="CHEBI:60015"/>
        <dbReference type="ChEBI" id="CHEBI:65111"/>
    </reaction>
</comment>
<evidence type="ECO:0000256" key="7">
    <source>
        <dbReference type="RuleBase" id="RU362125"/>
    </source>
</evidence>
<dbReference type="Gene3D" id="1.20.140.10">
    <property type="entry name" value="Butyryl-CoA Dehydrogenase, subunit A, domain 3"/>
    <property type="match status" value="2"/>
</dbReference>
<proteinExistence type="inferred from homology"/>
<dbReference type="PROSITE" id="PS00073">
    <property type="entry name" value="ACYL_COA_DH_2"/>
    <property type="match status" value="1"/>
</dbReference>
<dbReference type="PROSITE" id="PS00072">
    <property type="entry name" value="ACYL_COA_DH_1"/>
    <property type="match status" value="1"/>
</dbReference>
<dbReference type="Pfam" id="PF00441">
    <property type="entry name" value="Acyl-CoA_dh_1"/>
    <property type="match status" value="1"/>
</dbReference>
<dbReference type="InterPro" id="IPR006089">
    <property type="entry name" value="Acyl-CoA_DH_CS"/>
</dbReference>
<dbReference type="GO" id="GO:0003995">
    <property type="term" value="F:acyl-CoA dehydrogenase activity"/>
    <property type="evidence" value="ECO:0007669"/>
    <property type="project" value="InterPro"/>
</dbReference>
<dbReference type="InterPro" id="IPR006091">
    <property type="entry name" value="Acyl-CoA_Oxase/DH_mid-dom"/>
</dbReference>
<keyword evidence="13" id="KW-1185">Reference proteome</keyword>
<keyword evidence="3 7" id="KW-0285">Flavoprotein</keyword>
<keyword evidence="4 7" id="KW-0274">FAD</keyword>
<evidence type="ECO:0000313" key="12">
    <source>
        <dbReference type="EMBL" id="PSJ95520.1"/>
    </source>
</evidence>
<dbReference type="InterPro" id="IPR009100">
    <property type="entry name" value="AcylCoA_DH/oxidase_NM_dom_sf"/>
</dbReference>
<comment type="caution">
    <text evidence="12">The sequence shown here is derived from an EMBL/GenBank/DDBJ whole genome shotgun (WGS) entry which is preliminary data.</text>
</comment>
<dbReference type="Pfam" id="PF02770">
    <property type="entry name" value="Acyl-CoA_dh_M"/>
    <property type="match status" value="1"/>
</dbReference>
<dbReference type="SUPFAM" id="SSF47203">
    <property type="entry name" value="Acyl-CoA dehydrogenase C-terminal domain-like"/>
    <property type="match status" value="1"/>
</dbReference>